<keyword evidence="10" id="KW-0408">Iron</keyword>
<dbReference type="AlphaFoldDB" id="A0AAD7ALT8"/>
<keyword evidence="6" id="KW-0812">Transmembrane</keyword>
<evidence type="ECO:0000256" key="10">
    <source>
        <dbReference type="ARBA" id="ARBA00023004"/>
    </source>
</evidence>
<dbReference type="GO" id="GO:0020037">
    <property type="term" value="F:heme binding"/>
    <property type="evidence" value="ECO:0007669"/>
    <property type="project" value="InterPro"/>
</dbReference>
<comment type="pathway">
    <text evidence="3">Secondary metabolite biosynthesis; terpenoid biosynthesis.</text>
</comment>
<sequence length="511" mass="57167">MELPLYAIAFAALTSVAVHLLFRQRSSIRQIVGPPSPSWLFGHTLQLRLSPQYGDHEFQWLKQFGSVYRLKTCFGQDQLMVADPLALQYILNGSAFERSGMLNVMVDLIFGEKSVVASKGNEHRRLRAALNVGFTATAVRRYQPIFEKMAETILEQLDNSPAVSTDIFPHLTNATLGAISEALFGTSIKDLGDEFVETSFQTIELSASRFKIKALVDTLGDWLPIRFWRVATHLPTTTFRTIRRGSYLTNQIGRQIVRERLDAARQGLEMNDDLFSLMWNSDVADKISGDDIIAQMRLIFLAGQDTTATTVAFGLLELARNPTFQEKLRAEIQDALGTSAVTYDGMPLLNAFIKETVRLYPALPISDRIAVQDTTIPLADQIITSTGERMSHIPVLKGQHITLCIAAYQRVESRWGTDSHEFNPFRWLDGAEFRTEAVGPYANLLSFFGGPHTCLGWRFAVLQMQVIIFQLVANFSFAQVEGELVQPRFLSNLLPITSSGEKAVPLSITRI</sequence>
<evidence type="ECO:0000256" key="1">
    <source>
        <dbReference type="ARBA" id="ARBA00001971"/>
    </source>
</evidence>
<dbReference type="GO" id="GO:0004497">
    <property type="term" value="F:monooxygenase activity"/>
    <property type="evidence" value="ECO:0007669"/>
    <property type="project" value="UniProtKB-KW"/>
</dbReference>
<evidence type="ECO:0000256" key="8">
    <source>
        <dbReference type="ARBA" id="ARBA00022989"/>
    </source>
</evidence>
<keyword evidence="14" id="KW-1185">Reference proteome</keyword>
<dbReference type="SUPFAM" id="SSF48264">
    <property type="entry name" value="Cytochrome P450"/>
    <property type="match status" value="1"/>
</dbReference>
<dbReference type="Pfam" id="PF00067">
    <property type="entry name" value="p450"/>
    <property type="match status" value="1"/>
</dbReference>
<dbReference type="InterPro" id="IPR050121">
    <property type="entry name" value="Cytochrome_P450_monoxygenase"/>
</dbReference>
<dbReference type="PANTHER" id="PTHR24305">
    <property type="entry name" value="CYTOCHROME P450"/>
    <property type="match status" value="1"/>
</dbReference>
<organism evidence="13 14">
    <name type="scientific">Mycena albidolilacea</name>
    <dbReference type="NCBI Taxonomy" id="1033008"/>
    <lineage>
        <taxon>Eukaryota</taxon>
        <taxon>Fungi</taxon>
        <taxon>Dikarya</taxon>
        <taxon>Basidiomycota</taxon>
        <taxon>Agaricomycotina</taxon>
        <taxon>Agaricomycetes</taxon>
        <taxon>Agaricomycetidae</taxon>
        <taxon>Agaricales</taxon>
        <taxon>Marasmiineae</taxon>
        <taxon>Mycenaceae</taxon>
        <taxon>Mycena</taxon>
    </lineage>
</organism>
<dbReference type="GO" id="GO:0005506">
    <property type="term" value="F:iron ion binding"/>
    <property type="evidence" value="ECO:0007669"/>
    <property type="project" value="InterPro"/>
</dbReference>
<dbReference type="EMBL" id="JARIHO010000004">
    <property type="protein sequence ID" value="KAJ7362526.1"/>
    <property type="molecule type" value="Genomic_DNA"/>
</dbReference>
<reference evidence="13" key="1">
    <citation type="submission" date="2023-03" db="EMBL/GenBank/DDBJ databases">
        <title>Massive genome expansion in bonnet fungi (Mycena s.s.) driven by repeated elements and novel gene families across ecological guilds.</title>
        <authorList>
            <consortium name="Lawrence Berkeley National Laboratory"/>
            <person name="Harder C.B."/>
            <person name="Miyauchi S."/>
            <person name="Viragh M."/>
            <person name="Kuo A."/>
            <person name="Thoen E."/>
            <person name="Andreopoulos B."/>
            <person name="Lu D."/>
            <person name="Skrede I."/>
            <person name="Drula E."/>
            <person name="Henrissat B."/>
            <person name="Morin E."/>
            <person name="Kohler A."/>
            <person name="Barry K."/>
            <person name="LaButti K."/>
            <person name="Morin E."/>
            <person name="Salamov A."/>
            <person name="Lipzen A."/>
            <person name="Mereny Z."/>
            <person name="Hegedus B."/>
            <person name="Baldrian P."/>
            <person name="Stursova M."/>
            <person name="Weitz H."/>
            <person name="Taylor A."/>
            <person name="Grigoriev I.V."/>
            <person name="Nagy L.G."/>
            <person name="Martin F."/>
            <person name="Kauserud H."/>
        </authorList>
    </citation>
    <scope>NUCLEOTIDE SEQUENCE</scope>
    <source>
        <strain evidence="13">CBHHK002</strain>
    </source>
</reference>
<dbReference type="PRINTS" id="PR00385">
    <property type="entry name" value="P450"/>
</dbReference>
<gene>
    <name evidence="13" type="ORF">DFH08DRAFT_841060</name>
</gene>
<evidence type="ECO:0000313" key="13">
    <source>
        <dbReference type="EMBL" id="KAJ7362526.1"/>
    </source>
</evidence>
<name>A0AAD7ALT8_9AGAR</name>
<proteinExistence type="inferred from homology"/>
<evidence type="ECO:0000256" key="5">
    <source>
        <dbReference type="ARBA" id="ARBA00022617"/>
    </source>
</evidence>
<accession>A0AAD7ALT8</accession>
<evidence type="ECO:0000256" key="7">
    <source>
        <dbReference type="ARBA" id="ARBA00022723"/>
    </source>
</evidence>
<dbReference type="Gene3D" id="1.10.630.10">
    <property type="entry name" value="Cytochrome P450"/>
    <property type="match status" value="1"/>
</dbReference>
<comment type="cofactor">
    <cofactor evidence="1">
        <name>heme</name>
        <dbReference type="ChEBI" id="CHEBI:30413"/>
    </cofactor>
</comment>
<dbReference type="InterPro" id="IPR036396">
    <property type="entry name" value="Cyt_P450_sf"/>
</dbReference>
<dbReference type="PANTHER" id="PTHR24305:SF166">
    <property type="entry name" value="CYTOCHROME P450 12A4, MITOCHONDRIAL-RELATED"/>
    <property type="match status" value="1"/>
</dbReference>
<keyword evidence="9" id="KW-0560">Oxidoreductase</keyword>
<keyword evidence="11" id="KW-0503">Monooxygenase</keyword>
<keyword evidence="12" id="KW-0472">Membrane</keyword>
<keyword evidence="5" id="KW-0349">Heme</keyword>
<evidence type="ECO:0000256" key="4">
    <source>
        <dbReference type="ARBA" id="ARBA00010617"/>
    </source>
</evidence>
<evidence type="ECO:0000256" key="6">
    <source>
        <dbReference type="ARBA" id="ARBA00022692"/>
    </source>
</evidence>
<dbReference type="GO" id="GO:0016705">
    <property type="term" value="F:oxidoreductase activity, acting on paired donors, with incorporation or reduction of molecular oxygen"/>
    <property type="evidence" value="ECO:0007669"/>
    <property type="project" value="InterPro"/>
</dbReference>
<comment type="subcellular location">
    <subcellularLocation>
        <location evidence="2">Membrane</location>
    </subcellularLocation>
</comment>
<evidence type="ECO:0000256" key="9">
    <source>
        <dbReference type="ARBA" id="ARBA00023002"/>
    </source>
</evidence>
<evidence type="ECO:0000256" key="2">
    <source>
        <dbReference type="ARBA" id="ARBA00004370"/>
    </source>
</evidence>
<keyword evidence="7" id="KW-0479">Metal-binding</keyword>
<protein>
    <submittedName>
        <fullName evidence="13">Cytochrome P450</fullName>
    </submittedName>
</protein>
<evidence type="ECO:0000313" key="14">
    <source>
        <dbReference type="Proteomes" id="UP001218218"/>
    </source>
</evidence>
<keyword evidence="8" id="KW-1133">Transmembrane helix</keyword>
<evidence type="ECO:0000256" key="12">
    <source>
        <dbReference type="ARBA" id="ARBA00023136"/>
    </source>
</evidence>
<evidence type="ECO:0000256" key="3">
    <source>
        <dbReference type="ARBA" id="ARBA00004721"/>
    </source>
</evidence>
<dbReference type="Proteomes" id="UP001218218">
    <property type="component" value="Unassembled WGS sequence"/>
</dbReference>
<comment type="caution">
    <text evidence="13">The sequence shown here is derived from an EMBL/GenBank/DDBJ whole genome shotgun (WGS) entry which is preliminary data.</text>
</comment>
<comment type="similarity">
    <text evidence="4">Belongs to the cytochrome P450 family.</text>
</comment>
<dbReference type="InterPro" id="IPR001128">
    <property type="entry name" value="Cyt_P450"/>
</dbReference>
<dbReference type="GO" id="GO:0016020">
    <property type="term" value="C:membrane"/>
    <property type="evidence" value="ECO:0007669"/>
    <property type="project" value="UniProtKB-SubCell"/>
</dbReference>
<evidence type="ECO:0000256" key="11">
    <source>
        <dbReference type="ARBA" id="ARBA00023033"/>
    </source>
</evidence>